<dbReference type="Proteomes" id="UP000592180">
    <property type="component" value="Unassembled WGS sequence"/>
</dbReference>
<evidence type="ECO:0000256" key="2">
    <source>
        <dbReference type="ARBA" id="ARBA00022801"/>
    </source>
</evidence>
<dbReference type="GO" id="GO:0005524">
    <property type="term" value="F:ATP binding"/>
    <property type="evidence" value="ECO:0007669"/>
    <property type="project" value="UniProtKB-UniRule"/>
</dbReference>
<evidence type="ECO:0000313" key="7">
    <source>
        <dbReference type="EMBL" id="MBB4808181.1"/>
    </source>
</evidence>
<evidence type="ECO:0000313" key="8">
    <source>
        <dbReference type="Proteomes" id="UP000592180"/>
    </source>
</evidence>
<dbReference type="GO" id="GO:0043138">
    <property type="term" value="F:3'-5' DNA helicase activity"/>
    <property type="evidence" value="ECO:0007669"/>
    <property type="project" value="TreeGrafter"/>
</dbReference>
<dbReference type="InterPro" id="IPR027417">
    <property type="entry name" value="P-loop_NTPase"/>
</dbReference>
<keyword evidence="8" id="KW-1185">Reference proteome</keyword>
<dbReference type="GO" id="GO:0000725">
    <property type="term" value="P:recombinational repair"/>
    <property type="evidence" value="ECO:0007669"/>
    <property type="project" value="TreeGrafter"/>
</dbReference>
<dbReference type="SUPFAM" id="SSF52540">
    <property type="entry name" value="P-loop containing nucleoside triphosphate hydrolases"/>
    <property type="match status" value="1"/>
</dbReference>
<proteinExistence type="predicted"/>
<dbReference type="GO" id="GO:0003677">
    <property type="term" value="F:DNA binding"/>
    <property type="evidence" value="ECO:0007669"/>
    <property type="project" value="InterPro"/>
</dbReference>
<dbReference type="PANTHER" id="PTHR11070">
    <property type="entry name" value="UVRD / RECB / PCRA DNA HELICASE FAMILY MEMBER"/>
    <property type="match status" value="1"/>
</dbReference>
<evidence type="ECO:0000256" key="3">
    <source>
        <dbReference type="ARBA" id="ARBA00022806"/>
    </source>
</evidence>
<dbReference type="EC" id="3.6.4.12" evidence="7"/>
<dbReference type="EMBL" id="JACHLE010000007">
    <property type="protein sequence ID" value="MBB4808181.1"/>
    <property type="molecule type" value="Genomic_DNA"/>
</dbReference>
<organism evidence="7 8">
    <name type="scientific">Chryseobacterium defluvii</name>
    <dbReference type="NCBI Taxonomy" id="160396"/>
    <lineage>
        <taxon>Bacteria</taxon>
        <taxon>Pseudomonadati</taxon>
        <taxon>Bacteroidota</taxon>
        <taxon>Flavobacteriia</taxon>
        <taxon>Flavobacteriales</taxon>
        <taxon>Weeksellaceae</taxon>
        <taxon>Chryseobacterium group</taxon>
        <taxon>Chryseobacterium</taxon>
    </lineage>
</organism>
<dbReference type="Gene3D" id="3.40.50.300">
    <property type="entry name" value="P-loop containing nucleotide triphosphate hydrolases"/>
    <property type="match status" value="2"/>
</dbReference>
<sequence length="626" mass="73523">MSAFKQIKQHIENKQSFVLEAGAGSGKTYTLIETLNHLIETKGSEIQNNNQKVICITYTNVAKNEIIERLEHNPIVLVSTIHEFLWDCIKSYQKQLKIELCKLNEDRYDADIANGKDSKYLPNLAERIDKVISVYYNDTAFRDFETGQLHHDDVITLSEMMFKNNTLLTTILAQKYPYILVDEYQDTATETASALVDFLLVRNQNKIVLGFYGDSYQKIYDAGVGDLEKYYTDENSKILQLVKKEENYRSSKEVVRLLNNFRTNIEQTPQKEIEGSVKFVYCKYRKIKTRINNRGREVEDEKKSEYNREIDQQKTINYDDVKSKLESIDWSFDENVKDKILLLVNSRVAKNAGFGNLYTIFSKRFGLSVKEKFTDRNHPLIKIFTGYIDKKTSQEREDGIEHLINFWNQKNYNQAIRFLKKNSNFINWKDFSHKDKQRISIILDELRSLRLTQTIGEIFEFINRHKLISISDSLNKFLEKATKDVNTLEIDEREKIKKEIDLFSSFKDIKYEELINFFKHVQNNSVFSTKHGTKGAEYRNVLTVIDDDRDYKNEPDKYNFKLFFDGTDDNEDRKLRTRNLFYVECSRAKENLVVLALSEMNDNALVNLKGWFGENNVLSIEEFINS</sequence>
<dbReference type="GO" id="GO:0016787">
    <property type="term" value="F:hydrolase activity"/>
    <property type="evidence" value="ECO:0007669"/>
    <property type="project" value="UniProtKB-UniRule"/>
</dbReference>
<reference evidence="7 8" key="1">
    <citation type="submission" date="2020-08" db="EMBL/GenBank/DDBJ databases">
        <title>Functional genomics of gut bacteria from endangered species of beetles.</title>
        <authorList>
            <person name="Carlos-Shanley C."/>
        </authorList>
    </citation>
    <scope>NUCLEOTIDE SEQUENCE [LARGE SCALE GENOMIC DNA]</scope>
    <source>
        <strain evidence="7 8">S00151</strain>
    </source>
</reference>
<dbReference type="AlphaFoldDB" id="A0A840KFP8"/>
<name>A0A840KFP8_9FLAO</name>
<keyword evidence="2 5" id="KW-0378">Hydrolase</keyword>
<keyword evidence="4 5" id="KW-0067">ATP-binding</keyword>
<comment type="caution">
    <text evidence="7">The sequence shown here is derived from an EMBL/GenBank/DDBJ whole genome shotgun (WGS) entry which is preliminary data.</text>
</comment>
<protein>
    <submittedName>
        <fullName evidence="7">DNA helicase-2/ATP-dependent DNA helicase PcrA</fullName>
        <ecNumber evidence="7">3.6.4.12</ecNumber>
    </submittedName>
</protein>
<feature type="domain" description="UvrD-like helicase ATP-binding" evidence="6">
    <location>
        <begin position="1"/>
        <end position="251"/>
    </location>
</feature>
<keyword evidence="3 5" id="KW-0347">Helicase</keyword>
<evidence type="ECO:0000256" key="1">
    <source>
        <dbReference type="ARBA" id="ARBA00022741"/>
    </source>
</evidence>
<gene>
    <name evidence="7" type="ORF">HNP38_003521</name>
</gene>
<dbReference type="PROSITE" id="PS51198">
    <property type="entry name" value="UVRD_HELICASE_ATP_BIND"/>
    <property type="match status" value="1"/>
</dbReference>
<dbReference type="PANTHER" id="PTHR11070:SF3">
    <property type="entry name" value="DNA 3'-5' HELICASE"/>
    <property type="match status" value="1"/>
</dbReference>
<dbReference type="InterPro" id="IPR000212">
    <property type="entry name" value="DNA_helicase_UvrD/REP"/>
</dbReference>
<keyword evidence="1 5" id="KW-0547">Nucleotide-binding</keyword>
<feature type="binding site" evidence="5">
    <location>
        <begin position="21"/>
        <end position="28"/>
    </location>
    <ligand>
        <name>ATP</name>
        <dbReference type="ChEBI" id="CHEBI:30616"/>
    </ligand>
</feature>
<accession>A0A840KFP8</accession>
<evidence type="ECO:0000256" key="4">
    <source>
        <dbReference type="ARBA" id="ARBA00022840"/>
    </source>
</evidence>
<dbReference type="Pfam" id="PF13245">
    <property type="entry name" value="AAA_19"/>
    <property type="match status" value="1"/>
</dbReference>
<evidence type="ECO:0000256" key="5">
    <source>
        <dbReference type="PROSITE-ProRule" id="PRU00560"/>
    </source>
</evidence>
<dbReference type="InterPro" id="IPR014016">
    <property type="entry name" value="UvrD-like_ATP-bd"/>
</dbReference>
<dbReference type="GO" id="GO:0005829">
    <property type="term" value="C:cytosol"/>
    <property type="evidence" value="ECO:0007669"/>
    <property type="project" value="TreeGrafter"/>
</dbReference>
<evidence type="ECO:0000259" key="6">
    <source>
        <dbReference type="PROSITE" id="PS51198"/>
    </source>
</evidence>